<feature type="transmembrane region" description="Helical" evidence="4">
    <location>
        <begin position="308"/>
        <end position="331"/>
    </location>
</feature>
<keyword evidence="4" id="KW-0812">Transmembrane</keyword>
<accession>A0A4Z2HDX6</accession>
<keyword evidence="4" id="KW-1133">Transmembrane helix</keyword>
<dbReference type="PANTHER" id="PTHR45627:SF8">
    <property type="entry name" value="ADENYLATE CYCLASE TYPE 9"/>
    <property type="match status" value="1"/>
</dbReference>
<evidence type="ECO:0000313" key="5">
    <source>
        <dbReference type="EMBL" id="TNN63104.1"/>
    </source>
</evidence>
<evidence type="ECO:0000256" key="2">
    <source>
        <dbReference type="ARBA" id="ARBA00023239"/>
    </source>
</evidence>
<evidence type="ECO:0000256" key="1">
    <source>
        <dbReference type="ARBA" id="ARBA00022741"/>
    </source>
</evidence>
<keyword evidence="1" id="KW-0547">Nucleotide-binding</keyword>
<keyword evidence="2" id="KW-0456">Lyase</keyword>
<dbReference type="Proteomes" id="UP000314294">
    <property type="component" value="Unassembled WGS sequence"/>
</dbReference>
<reference evidence="5 6" key="1">
    <citation type="submission" date="2019-03" db="EMBL/GenBank/DDBJ databases">
        <title>First draft genome of Liparis tanakae, snailfish: a comprehensive survey of snailfish specific genes.</title>
        <authorList>
            <person name="Kim W."/>
            <person name="Song I."/>
            <person name="Jeong J.-H."/>
            <person name="Kim D."/>
            <person name="Kim S."/>
            <person name="Ryu S."/>
            <person name="Song J.Y."/>
            <person name="Lee S.K."/>
        </authorList>
    </citation>
    <scope>NUCLEOTIDE SEQUENCE [LARGE SCALE GENOMIC DNA]</scope>
    <source>
        <tissue evidence="5">Muscle</tissue>
    </source>
</reference>
<gene>
    <name evidence="5" type="primary">Adcy9</name>
    <name evidence="5" type="ORF">EYF80_026720</name>
</gene>
<dbReference type="GO" id="GO:0004016">
    <property type="term" value="F:adenylate cyclase activity"/>
    <property type="evidence" value="ECO:0007669"/>
    <property type="project" value="TreeGrafter"/>
</dbReference>
<feature type="region of interest" description="Disordered" evidence="3">
    <location>
        <begin position="38"/>
        <end position="109"/>
    </location>
</feature>
<keyword evidence="6" id="KW-1185">Reference proteome</keyword>
<dbReference type="GO" id="GO:0000166">
    <property type="term" value="F:nucleotide binding"/>
    <property type="evidence" value="ECO:0007669"/>
    <property type="project" value="UniProtKB-KW"/>
</dbReference>
<dbReference type="PANTHER" id="PTHR45627">
    <property type="entry name" value="ADENYLATE CYCLASE TYPE 1"/>
    <property type="match status" value="1"/>
</dbReference>
<dbReference type="AlphaFoldDB" id="A0A4Z2HDX6"/>
<organism evidence="5 6">
    <name type="scientific">Liparis tanakae</name>
    <name type="common">Tanaka's snailfish</name>
    <dbReference type="NCBI Taxonomy" id="230148"/>
    <lineage>
        <taxon>Eukaryota</taxon>
        <taxon>Metazoa</taxon>
        <taxon>Chordata</taxon>
        <taxon>Craniata</taxon>
        <taxon>Vertebrata</taxon>
        <taxon>Euteleostomi</taxon>
        <taxon>Actinopterygii</taxon>
        <taxon>Neopterygii</taxon>
        <taxon>Teleostei</taxon>
        <taxon>Neoteleostei</taxon>
        <taxon>Acanthomorphata</taxon>
        <taxon>Eupercaria</taxon>
        <taxon>Perciformes</taxon>
        <taxon>Cottioidei</taxon>
        <taxon>Cottales</taxon>
        <taxon>Liparidae</taxon>
        <taxon>Liparis</taxon>
    </lineage>
</organism>
<evidence type="ECO:0000313" key="6">
    <source>
        <dbReference type="Proteomes" id="UP000314294"/>
    </source>
</evidence>
<comment type="caution">
    <text evidence="5">The sequence shown here is derived from an EMBL/GenBank/DDBJ whole genome shotgun (WGS) entry which is preliminary data.</text>
</comment>
<proteinExistence type="predicted"/>
<dbReference type="GO" id="GO:0005886">
    <property type="term" value="C:plasma membrane"/>
    <property type="evidence" value="ECO:0007669"/>
    <property type="project" value="TreeGrafter"/>
</dbReference>
<dbReference type="GO" id="GO:0007189">
    <property type="term" value="P:adenylate cyclase-activating G protein-coupled receptor signaling pathway"/>
    <property type="evidence" value="ECO:0007669"/>
    <property type="project" value="TreeGrafter"/>
</dbReference>
<name>A0A4Z2HDX6_9TELE</name>
<evidence type="ECO:0000256" key="3">
    <source>
        <dbReference type="SAM" id="MobiDB-lite"/>
    </source>
</evidence>
<feature type="transmembrane region" description="Helical" evidence="4">
    <location>
        <begin position="273"/>
        <end position="296"/>
    </location>
</feature>
<dbReference type="EMBL" id="SRLO01000280">
    <property type="protein sequence ID" value="TNN63104.1"/>
    <property type="molecule type" value="Genomic_DNA"/>
</dbReference>
<keyword evidence="4" id="KW-0472">Membrane</keyword>
<evidence type="ECO:0000256" key="4">
    <source>
        <dbReference type="SAM" id="Phobius"/>
    </source>
</evidence>
<protein>
    <submittedName>
        <fullName evidence="5">Adenylate cyclase type 9</fullName>
    </submittedName>
</protein>
<dbReference type="OrthoDB" id="60033at2759"/>
<sequence>MARSLLHQRANKVSSFQLFAQRGQPGLKTYLISGRKLEPETQCGRSQVGPSDGDVAGAGRSSSGPPPRTPDLVSGGARAAEPLLSHQRPDRIGPPFVPRSVNSSSGAEQGEDVAVLNGCQEEHKTSGAKFNPGHSTRAANGLLSPLLEDPVRDSQSSLCDMLQEKEKNASTGTGTGTSLAVAGGAGTAGTGMDHPALIQLRTKNFREKSDAHFVDVIREDSLMKDYFFKPPINKISLNFLESPLEKAYRSSYKEEVKNLAQVQTFASSTFSSFLDVLLSCFFFLALTLACFLPPLVSPATAGPPAPAALALAPLAGLLELASLVLSIRMAFYLEKVMTCTRSLLLVVSGWVPRHAIGAVLVSLPAISVLSHLTCSNHLPLQRSSAAGRAVSWQKPFEEPSKENCSEASSVDLGTRQIKRCPTDADILGHVSRRPASLPHDEGLAVRVRTCY</sequence>